<reference evidence="8 9" key="1">
    <citation type="journal article" date="2011" name="Science">
        <title>The Selaginella genome identifies genetic changes associated with the evolution of vascular plants.</title>
        <authorList>
            <person name="Banks J.A."/>
            <person name="Nishiyama T."/>
            <person name="Hasebe M."/>
            <person name="Bowman J.L."/>
            <person name="Gribskov M."/>
            <person name="dePamphilis C."/>
            <person name="Albert V.A."/>
            <person name="Aono N."/>
            <person name="Aoyama T."/>
            <person name="Ambrose B.A."/>
            <person name="Ashton N.W."/>
            <person name="Axtell M.J."/>
            <person name="Barker E."/>
            <person name="Barker M.S."/>
            <person name="Bennetzen J.L."/>
            <person name="Bonawitz N.D."/>
            <person name="Chapple C."/>
            <person name="Cheng C."/>
            <person name="Correa L.G."/>
            <person name="Dacre M."/>
            <person name="DeBarry J."/>
            <person name="Dreyer I."/>
            <person name="Elias M."/>
            <person name="Engstrom E.M."/>
            <person name="Estelle M."/>
            <person name="Feng L."/>
            <person name="Finet C."/>
            <person name="Floyd S.K."/>
            <person name="Frommer W.B."/>
            <person name="Fujita T."/>
            <person name="Gramzow L."/>
            <person name="Gutensohn M."/>
            <person name="Harholt J."/>
            <person name="Hattori M."/>
            <person name="Heyl A."/>
            <person name="Hirai T."/>
            <person name="Hiwatashi Y."/>
            <person name="Ishikawa M."/>
            <person name="Iwata M."/>
            <person name="Karol K.G."/>
            <person name="Koehler B."/>
            <person name="Kolukisaoglu U."/>
            <person name="Kubo M."/>
            <person name="Kurata T."/>
            <person name="Lalonde S."/>
            <person name="Li K."/>
            <person name="Li Y."/>
            <person name="Litt A."/>
            <person name="Lyons E."/>
            <person name="Manning G."/>
            <person name="Maruyama T."/>
            <person name="Michael T.P."/>
            <person name="Mikami K."/>
            <person name="Miyazaki S."/>
            <person name="Morinaga S."/>
            <person name="Murata T."/>
            <person name="Mueller-Roeber B."/>
            <person name="Nelson D.R."/>
            <person name="Obara M."/>
            <person name="Oguri Y."/>
            <person name="Olmstead R.G."/>
            <person name="Onodera N."/>
            <person name="Petersen B.L."/>
            <person name="Pils B."/>
            <person name="Prigge M."/>
            <person name="Rensing S.A."/>
            <person name="Riano-Pachon D.M."/>
            <person name="Roberts A.W."/>
            <person name="Sato Y."/>
            <person name="Scheller H.V."/>
            <person name="Schulz B."/>
            <person name="Schulz C."/>
            <person name="Shakirov E.V."/>
            <person name="Shibagaki N."/>
            <person name="Shinohara N."/>
            <person name="Shippen D.E."/>
            <person name="Soerensen I."/>
            <person name="Sotooka R."/>
            <person name="Sugimoto N."/>
            <person name="Sugita M."/>
            <person name="Sumikawa N."/>
            <person name="Tanurdzic M."/>
            <person name="Theissen G."/>
            <person name="Ulvskov P."/>
            <person name="Wakazuki S."/>
            <person name="Weng J.K."/>
            <person name="Willats W.W."/>
            <person name="Wipf D."/>
            <person name="Wolf P.G."/>
            <person name="Yang L."/>
            <person name="Zimmer A.D."/>
            <person name="Zhu Q."/>
            <person name="Mitros T."/>
            <person name="Hellsten U."/>
            <person name="Loque D."/>
            <person name="Otillar R."/>
            <person name="Salamov A."/>
            <person name="Schmutz J."/>
            <person name="Shapiro H."/>
            <person name="Lindquist E."/>
            <person name="Lucas S."/>
            <person name="Rokhsar D."/>
            <person name="Grigoriev I.V."/>
        </authorList>
    </citation>
    <scope>NUCLEOTIDE SEQUENCE [LARGE SCALE GENOMIC DNA]</scope>
</reference>
<evidence type="ECO:0000256" key="6">
    <source>
        <dbReference type="ARBA" id="ARBA00029833"/>
    </source>
</evidence>
<keyword evidence="9" id="KW-1185">Reference proteome</keyword>
<dbReference type="Gramene" id="EFJ09962">
    <property type="protein sequence ID" value="EFJ09962"/>
    <property type="gene ID" value="SELMODRAFT_427606"/>
</dbReference>
<evidence type="ECO:0000313" key="9">
    <source>
        <dbReference type="Proteomes" id="UP000001514"/>
    </source>
</evidence>
<gene>
    <name evidence="8" type="ORF">SELMODRAFT_415118</name>
    <name evidence="7" type="ORF">SELMODRAFT_427606</name>
</gene>
<evidence type="ECO:0000256" key="3">
    <source>
        <dbReference type="ARBA" id="ARBA00022679"/>
    </source>
</evidence>
<comment type="similarity">
    <text evidence="1">Belongs to the ATG10 family.</text>
</comment>
<protein>
    <recommendedName>
        <fullName evidence="2">Ubiquitin-like-conjugating enzyme ATG10</fullName>
    </recommendedName>
    <alternativeName>
        <fullName evidence="6">Autophagy-related protein 10</fullName>
    </alternativeName>
</protein>
<dbReference type="PANTHER" id="PTHR14957">
    <property type="entry name" value="UBIQUITIN-LIKE-CONJUGATING ENZYME ATG10"/>
    <property type="match status" value="1"/>
</dbReference>
<dbReference type="PANTHER" id="PTHR14957:SF1">
    <property type="entry name" value="UBIQUITIN-LIKE-CONJUGATING ENZYME ATG10"/>
    <property type="match status" value="1"/>
</dbReference>
<keyword evidence="4" id="KW-0833">Ubl conjugation pathway</keyword>
<dbReference type="InterPro" id="IPR007135">
    <property type="entry name" value="Atg3/Atg10"/>
</dbReference>
<dbReference type="Gramene" id="EFJ23702">
    <property type="protein sequence ID" value="EFJ23702"/>
    <property type="gene ID" value="SELMODRAFT_415118"/>
</dbReference>
<dbReference type="InParanoid" id="D8RV31"/>
<dbReference type="FunCoup" id="D8RV31">
    <property type="interactions" value="1256"/>
</dbReference>
<dbReference type="GO" id="GO:0061723">
    <property type="term" value="P:glycophagy"/>
    <property type="evidence" value="ECO:0000318"/>
    <property type="project" value="GO_Central"/>
</dbReference>
<dbReference type="eggNOG" id="KOG4741">
    <property type="taxonomic scope" value="Eukaryota"/>
</dbReference>
<dbReference type="EMBL" id="GL377591">
    <property type="protein sequence ID" value="EFJ23702.1"/>
    <property type="molecule type" value="Genomic_DNA"/>
</dbReference>
<name>D8RV31_SELML</name>
<dbReference type="GO" id="GO:0000407">
    <property type="term" value="C:phagophore assembly site"/>
    <property type="evidence" value="ECO:0000318"/>
    <property type="project" value="GO_Central"/>
</dbReference>
<dbReference type="KEGG" id="smo:SELMODRAFT_415118"/>
<dbReference type="AlphaFoldDB" id="D8RV31"/>
<evidence type="ECO:0000256" key="2">
    <source>
        <dbReference type="ARBA" id="ARBA00021099"/>
    </source>
</evidence>
<proteinExistence type="inferred from homology"/>
<dbReference type="OMA" id="MMEINII"/>
<dbReference type="HOGENOM" id="CLU_072332_3_0_1"/>
<accession>D8RV31</accession>
<dbReference type="Pfam" id="PF03987">
    <property type="entry name" value="Autophagy_act_C"/>
    <property type="match status" value="1"/>
</dbReference>
<dbReference type="Gene3D" id="3.30.1460.50">
    <property type="match status" value="1"/>
</dbReference>
<dbReference type="GO" id="GO:0019787">
    <property type="term" value="F:ubiquitin-like protein transferase activity"/>
    <property type="evidence" value="ECO:0000318"/>
    <property type="project" value="GO_Central"/>
</dbReference>
<sequence length="212" mass="23876">MALLGEEFRGAALEMARAWEACTDMPLWQWRSFRHPHGLPPPDSAGGYLVLEDVPVDSEYNDEAPEDDGPTTKEACRDDIATNTDGRQLDLEQVQKDLPRSSCEELKRHRWTFLTLEDHPYLHSPWFTLHPCGTSGLMTSIFPVASSETERSGIHLHPRVSRKVESGSGLRYLLAWLSFSGEAAGLKISSQTFSKLISHLNQEKNENNSRVE</sequence>
<dbReference type="KEGG" id="smo:SELMODRAFT_427606"/>
<evidence type="ECO:0000313" key="7">
    <source>
        <dbReference type="EMBL" id="EFJ09962.1"/>
    </source>
</evidence>
<evidence type="ECO:0000256" key="5">
    <source>
        <dbReference type="ARBA" id="ARBA00023006"/>
    </source>
</evidence>
<dbReference type="Proteomes" id="UP000001514">
    <property type="component" value="Unassembled WGS sequence"/>
</dbReference>
<dbReference type="EMBL" id="GL377657">
    <property type="protein sequence ID" value="EFJ09962.1"/>
    <property type="molecule type" value="Genomic_DNA"/>
</dbReference>
<dbReference type="GO" id="GO:0044804">
    <property type="term" value="P:nucleophagy"/>
    <property type="evidence" value="ECO:0000318"/>
    <property type="project" value="GO_Central"/>
</dbReference>
<organism evidence="9">
    <name type="scientific">Selaginella moellendorffii</name>
    <name type="common">Spikemoss</name>
    <dbReference type="NCBI Taxonomy" id="88036"/>
    <lineage>
        <taxon>Eukaryota</taxon>
        <taxon>Viridiplantae</taxon>
        <taxon>Streptophyta</taxon>
        <taxon>Embryophyta</taxon>
        <taxon>Tracheophyta</taxon>
        <taxon>Lycopodiopsida</taxon>
        <taxon>Selaginellales</taxon>
        <taxon>Selaginellaceae</taxon>
        <taxon>Selaginella</taxon>
    </lineage>
</organism>
<evidence type="ECO:0000256" key="1">
    <source>
        <dbReference type="ARBA" id="ARBA00005696"/>
    </source>
</evidence>
<evidence type="ECO:0000313" key="8">
    <source>
        <dbReference type="EMBL" id="EFJ23702.1"/>
    </source>
</evidence>
<dbReference type="STRING" id="88036.D8RV31"/>
<evidence type="ECO:0000256" key="4">
    <source>
        <dbReference type="ARBA" id="ARBA00022786"/>
    </source>
</evidence>
<keyword evidence="5" id="KW-0072">Autophagy</keyword>
<dbReference type="GO" id="GO:0000045">
    <property type="term" value="P:autophagosome assembly"/>
    <property type="evidence" value="ECO:0000318"/>
    <property type="project" value="GO_Central"/>
</dbReference>
<keyword evidence="3" id="KW-0808">Transferase</keyword>